<feature type="coiled-coil region" evidence="3">
    <location>
        <begin position="197"/>
        <end position="224"/>
    </location>
</feature>
<keyword evidence="1" id="KW-0433">Leucine-rich repeat</keyword>
<dbReference type="Proteomes" id="UP001054821">
    <property type="component" value="Chromosome 8"/>
</dbReference>
<dbReference type="AlphaFoldDB" id="A0AAD4YK43"/>
<proteinExistence type="predicted"/>
<keyword evidence="6" id="KW-1185">Reference proteome</keyword>
<evidence type="ECO:0000259" key="4">
    <source>
        <dbReference type="Pfam" id="PF20160"/>
    </source>
</evidence>
<protein>
    <recommendedName>
        <fullName evidence="4">C-JID domain-containing protein</fullName>
    </recommendedName>
</protein>
<keyword evidence="3" id="KW-0175">Coiled coil</keyword>
<comment type="caution">
    <text evidence="5">The sequence shown here is derived from an EMBL/GenBank/DDBJ whole genome shotgun (WGS) entry which is preliminary data.</text>
</comment>
<keyword evidence="2" id="KW-0677">Repeat</keyword>
<dbReference type="InterPro" id="IPR045344">
    <property type="entry name" value="C-JID"/>
</dbReference>
<dbReference type="EMBL" id="JAJFAZ020000008">
    <property type="protein sequence ID" value="KAI5312096.1"/>
    <property type="molecule type" value="Genomic_DNA"/>
</dbReference>
<organism evidence="5 6">
    <name type="scientific">Prunus dulcis</name>
    <name type="common">Almond</name>
    <name type="synonym">Amygdalus dulcis</name>
    <dbReference type="NCBI Taxonomy" id="3755"/>
    <lineage>
        <taxon>Eukaryota</taxon>
        <taxon>Viridiplantae</taxon>
        <taxon>Streptophyta</taxon>
        <taxon>Embryophyta</taxon>
        <taxon>Tracheophyta</taxon>
        <taxon>Spermatophyta</taxon>
        <taxon>Magnoliopsida</taxon>
        <taxon>eudicotyledons</taxon>
        <taxon>Gunneridae</taxon>
        <taxon>Pentapetalae</taxon>
        <taxon>rosids</taxon>
        <taxon>fabids</taxon>
        <taxon>Rosales</taxon>
        <taxon>Rosaceae</taxon>
        <taxon>Amygdaloideae</taxon>
        <taxon>Amygdaleae</taxon>
        <taxon>Prunus</taxon>
    </lineage>
</organism>
<evidence type="ECO:0000256" key="1">
    <source>
        <dbReference type="ARBA" id="ARBA00022614"/>
    </source>
</evidence>
<gene>
    <name evidence="5" type="ORF">L3X38_041269</name>
</gene>
<evidence type="ECO:0000313" key="5">
    <source>
        <dbReference type="EMBL" id="KAI5312096.1"/>
    </source>
</evidence>
<sequence>MCDGVSYMSISSFNCFSLIDHQGSSSLIFLMLKKFLQEIPPSFSFIEIIIPGSEIPEWFNNQSVGDSVIETLSSDSNSKLVGFAFCALFVPAQEISATATKHISINFSWLYDDLNTPSSSDYYHFIIDDHLKTHSGPDHHFIIDDVASHHLWLILLSRQHFIGKPRHDHKTRMRFHFKAISYPEHKTWAKVKKCGIRAVYEQDAEELNRTMKQYSNRKNSFYEDVTDCDFDKSDKVQGSITKRTREQYCTETGPSGIGTLGKESLCKRMKED</sequence>
<dbReference type="Pfam" id="PF20160">
    <property type="entry name" value="C-JID"/>
    <property type="match status" value="1"/>
</dbReference>
<reference evidence="5 6" key="1">
    <citation type="journal article" date="2022" name="G3 (Bethesda)">
        <title>Whole-genome sequence and methylome profiling of the almond [Prunus dulcis (Mill.) D.A. Webb] cultivar 'Nonpareil'.</title>
        <authorList>
            <person name="D'Amico-Willman K.M."/>
            <person name="Ouma W.Z."/>
            <person name="Meulia T."/>
            <person name="Sideli G.M."/>
            <person name="Gradziel T.M."/>
            <person name="Fresnedo-Ramirez J."/>
        </authorList>
    </citation>
    <scope>NUCLEOTIDE SEQUENCE [LARGE SCALE GENOMIC DNA]</scope>
    <source>
        <strain evidence="5">Clone GOH B32 T37-40</strain>
    </source>
</reference>
<accession>A0AAD4YK43</accession>
<evidence type="ECO:0000256" key="2">
    <source>
        <dbReference type="ARBA" id="ARBA00022737"/>
    </source>
</evidence>
<feature type="domain" description="C-JID" evidence="4">
    <location>
        <begin position="50"/>
        <end position="205"/>
    </location>
</feature>
<name>A0AAD4YK43_PRUDU</name>
<evidence type="ECO:0000313" key="6">
    <source>
        <dbReference type="Proteomes" id="UP001054821"/>
    </source>
</evidence>
<evidence type="ECO:0000256" key="3">
    <source>
        <dbReference type="SAM" id="Coils"/>
    </source>
</evidence>